<dbReference type="EMBL" id="JAWLIP010000009">
    <property type="protein sequence ID" value="MDV6228239.1"/>
    <property type="molecule type" value="Genomic_DNA"/>
</dbReference>
<accession>A0ABU4APR6</accession>
<protein>
    <submittedName>
        <fullName evidence="1">XRE family transcriptional regulator</fullName>
    </submittedName>
</protein>
<dbReference type="RefSeq" id="WP_113157040.1">
    <property type="nucleotide sequence ID" value="NZ_CP177240.1"/>
</dbReference>
<proteinExistence type="predicted"/>
<dbReference type="Gene3D" id="1.10.260.40">
    <property type="entry name" value="lambda repressor-like DNA-binding domains"/>
    <property type="match status" value="1"/>
</dbReference>
<dbReference type="GeneID" id="99682326"/>
<dbReference type="Proteomes" id="UP001185659">
    <property type="component" value="Unassembled WGS sequence"/>
</dbReference>
<evidence type="ECO:0000313" key="1">
    <source>
        <dbReference type="EMBL" id="MDV6228239.1"/>
    </source>
</evidence>
<keyword evidence="2" id="KW-1185">Reference proteome</keyword>
<gene>
    <name evidence="1" type="ORF">R2G56_18240</name>
</gene>
<reference evidence="1 2" key="1">
    <citation type="submission" date="2023-10" db="EMBL/GenBank/DDBJ databases">
        <authorList>
            <person name="Venkata Ramana C."/>
            <person name="Sasikala C."/>
            <person name="Dhurka M."/>
        </authorList>
    </citation>
    <scope>NUCLEOTIDE SEQUENCE [LARGE SCALE GENOMIC DNA]</scope>
    <source>
        <strain evidence="1 2">KCTC 32151</strain>
    </source>
</reference>
<organism evidence="1 2">
    <name type="scientific">Nitratireductor aquimarinus</name>
    <dbReference type="NCBI Taxonomy" id="889300"/>
    <lineage>
        <taxon>Bacteria</taxon>
        <taxon>Pseudomonadati</taxon>
        <taxon>Pseudomonadota</taxon>
        <taxon>Alphaproteobacteria</taxon>
        <taxon>Hyphomicrobiales</taxon>
        <taxon>Phyllobacteriaceae</taxon>
        <taxon>Nitratireductor</taxon>
    </lineage>
</organism>
<comment type="caution">
    <text evidence="1">The sequence shown here is derived from an EMBL/GenBank/DDBJ whole genome shotgun (WGS) entry which is preliminary data.</text>
</comment>
<sequence length="101" mass="11140">MSITPEQCRAARAMTRVSREVLANAANVPIFVIEQYEQMLSEPDDAQLESIETALETLGAEFIDEDRYGGAGVRLRFDATLSRSMSDWESEGGRAADNDVP</sequence>
<dbReference type="InterPro" id="IPR010982">
    <property type="entry name" value="Lambda_DNA-bd_dom_sf"/>
</dbReference>
<evidence type="ECO:0000313" key="2">
    <source>
        <dbReference type="Proteomes" id="UP001185659"/>
    </source>
</evidence>
<name>A0ABU4APR6_9HYPH</name>